<name>A0A0D7BCL3_9AGAR</name>
<evidence type="ECO:0000313" key="3">
    <source>
        <dbReference type="Proteomes" id="UP000054007"/>
    </source>
</evidence>
<protein>
    <submittedName>
        <fullName evidence="2">Uncharacterized protein</fullName>
    </submittedName>
</protein>
<dbReference type="EMBL" id="KN880530">
    <property type="protein sequence ID" value="KIY67276.1"/>
    <property type="molecule type" value="Genomic_DNA"/>
</dbReference>
<accession>A0A0D7BCL3</accession>
<dbReference type="OrthoDB" id="3259746at2759"/>
<feature type="signal peptide" evidence="1">
    <location>
        <begin position="1"/>
        <end position="19"/>
    </location>
</feature>
<organism evidence="2 3">
    <name type="scientific">Cylindrobasidium torrendii FP15055 ss-10</name>
    <dbReference type="NCBI Taxonomy" id="1314674"/>
    <lineage>
        <taxon>Eukaryota</taxon>
        <taxon>Fungi</taxon>
        <taxon>Dikarya</taxon>
        <taxon>Basidiomycota</taxon>
        <taxon>Agaricomycotina</taxon>
        <taxon>Agaricomycetes</taxon>
        <taxon>Agaricomycetidae</taxon>
        <taxon>Agaricales</taxon>
        <taxon>Marasmiineae</taxon>
        <taxon>Physalacriaceae</taxon>
        <taxon>Cylindrobasidium</taxon>
    </lineage>
</organism>
<dbReference type="Proteomes" id="UP000054007">
    <property type="component" value="Unassembled WGS sequence"/>
</dbReference>
<reference evidence="2 3" key="1">
    <citation type="journal article" date="2015" name="Fungal Genet. Biol.">
        <title>Evolution of novel wood decay mechanisms in Agaricales revealed by the genome sequences of Fistulina hepatica and Cylindrobasidium torrendii.</title>
        <authorList>
            <person name="Floudas D."/>
            <person name="Held B.W."/>
            <person name="Riley R."/>
            <person name="Nagy L.G."/>
            <person name="Koehler G."/>
            <person name="Ransdell A.S."/>
            <person name="Younus H."/>
            <person name="Chow J."/>
            <person name="Chiniquy J."/>
            <person name="Lipzen A."/>
            <person name="Tritt A."/>
            <person name="Sun H."/>
            <person name="Haridas S."/>
            <person name="LaButti K."/>
            <person name="Ohm R.A."/>
            <person name="Kues U."/>
            <person name="Blanchette R.A."/>
            <person name="Grigoriev I.V."/>
            <person name="Minto R.E."/>
            <person name="Hibbett D.S."/>
        </authorList>
    </citation>
    <scope>NUCLEOTIDE SEQUENCE [LARGE SCALE GENOMIC DNA]</scope>
    <source>
        <strain evidence="2 3">FP15055 ss-10</strain>
    </source>
</reference>
<keyword evidence="3" id="KW-1185">Reference proteome</keyword>
<dbReference type="AlphaFoldDB" id="A0A0D7BCL3"/>
<gene>
    <name evidence="2" type="ORF">CYLTODRAFT_490770</name>
</gene>
<feature type="chain" id="PRO_5002316936" evidence="1">
    <location>
        <begin position="20"/>
        <end position="209"/>
    </location>
</feature>
<proteinExistence type="predicted"/>
<evidence type="ECO:0000313" key="2">
    <source>
        <dbReference type="EMBL" id="KIY67276.1"/>
    </source>
</evidence>
<keyword evidence="1" id="KW-0732">Signal</keyword>
<evidence type="ECO:0000256" key="1">
    <source>
        <dbReference type="SAM" id="SignalP"/>
    </source>
</evidence>
<sequence>MLSTFVTLALFCAPALVKADFTSYYPTTVGACKNLDFAWDGAAVWPIDAMIVNPDDACGDALVDLGEVSASSASPQIKYAPGTKLQISLVDANNDESWSQTITVVDSDDFSCLDSGVAASLSSSLAAAASTSAPASSAASSASATAFVAAASSSKSATSTKSSSSADSSSAAVPVGGVANDGVGQDGAASIVIPGFFIGAASFATLLLL</sequence>